<proteinExistence type="predicted"/>
<gene>
    <name evidence="1" type="ORF">H5410_043883</name>
</gene>
<name>A0A9J5XYV0_SOLCO</name>
<evidence type="ECO:0000313" key="2">
    <source>
        <dbReference type="Proteomes" id="UP000824120"/>
    </source>
</evidence>
<dbReference type="Proteomes" id="UP000824120">
    <property type="component" value="Chromosome 8"/>
</dbReference>
<comment type="caution">
    <text evidence="1">The sequence shown here is derived from an EMBL/GenBank/DDBJ whole genome shotgun (WGS) entry which is preliminary data.</text>
</comment>
<evidence type="ECO:0000313" key="1">
    <source>
        <dbReference type="EMBL" id="KAG5593369.1"/>
    </source>
</evidence>
<sequence>MYGVYVMGYPSRKRGEIGLLIHCPVFKYNCHIKIPPNIINPSRLYNHGPLYIKHRSVYADQEIFYGPGLKSLPIKDISMMRYILVATFMQSVIAARDLGDKAFFLGVMLLFGSKLLNFRESSPIIFI</sequence>
<dbReference type="EMBL" id="JACXVP010000008">
    <property type="protein sequence ID" value="KAG5593369.1"/>
    <property type="molecule type" value="Genomic_DNA"/>
</dbReference>
<reference evidence="1 2" key="1">
    <citation type="submission" date="2020-09" db="EMBL/GenBank/DDBJ databases">
        <title>De no assembly of potato wild relative species, Solanum commersonii.</title>
        <authorList>
            <person name="Cho K."/>
        </authorList>
    </citation>
    <scope>NUCLEOTIDE SEQUENCE [LARGE SCALE GENOMIC DNA]</scope>
    <source>
        <strain evidence="1">LZ3.2</strain>
        <tissue evidence="1">Leaf</tissue>
    </source>
</reference>
<organism evidence="1 2">
    <name type="scientific">Solanum commersonii</name>
    <name type="common">Commerson's wild potato</name>
    <name type="synonym">Commerson's nightshade</name>
    <dbReference type="NCBI Taxonomy" id="4109"/>
    <lineage>
        <taxon>Eukaryota</taxon>
        <taxon>Viridiplantae</taxon>
        <taxon>Streptophyta</taxon>
        <taxon>Embryophyta</taxon>
        <taxon>Tracheophyta</taxon>
        <taxon>Spermatophyta</taxon>
        <taxon>Magnoliopsida</taxon>
        <taxon>eudicotyledons</taxon>
        <taxon>Gunneridae</taxon>
        <taxon>Pentapetalae</taxon>
        <taxon>asterids</taxon>
        <taxon>lamiids</taxon>
        <taxon>Solanales</taxon>
        <taxon>Solanaceae</taxon>
        <taxon>Solanoideae</taxon>
        <taxon>Solaneae</taxon>
        <taxon>Solanum</taxon>
    </lineage>
</organism>
<protein>
    <submittedName>
        <fullName evidence="1">Uncharacterized protein</fullName>
    </submittedName>
</protein>
<keyword evidence="2" id="KW-1185">Reference proteome</keyword>
<accession>A0A9J5XYV0</accession>
<dbReference type="AlphaFoldDB" id="A0A9J5XYV0"/>